<evidence type="ECO:0000313" key="12">
    <source>
        <dbReference type="EMBL" id="AUF83255.1"/>
    </source>
</evidence>
<name>A0A2K9C8B8_9MOLU</name>
<dbReference type="InterPro" id="IPR023299">
    <property type="entry name" value="ATPase_P-typ_cyto_dom_N"/>
</dbReference>
<organism evidence="12 13">
    <name type="scientific">Mesoplasma syrphidae</name>
    <dbReference type="NCBI Taxonomy" id="225999"/>
    <lineage>
        <taxon>Bacteria</taxon>
        <taxon>Bacillati</taxon>
        <taxon>Mycoplasmatota</taxon>
        <taxon>Mollicutes</taxon>
        <taxon>Entomoplasmatales</taxon>
        <taxon>Entomoplasmataceae</taxon>
        <taxon>Mesoplasma</taxon>
    </lineage>
</organism>
<feature type="transmembrane region" description="Helical" evidence="8">
    <location>
        <begin position="304"/>
        <end position="324"/>
    </location>
</feature>
<dbReference type="Proteomes" id="UP000233419">
    <property type="component" value="Chromosome"/>
</dbReference>
<dbReference type="Pfam" id="PF00689">
    <property type="entry name" value="Cation_ATPase_C"/>
    <property type="match status" value="1"/>
</dbReference>
<evidence type="ECO:0000259" key="10">
    <source>
        <dbReference type="Pfam" id="PF00689"/>
    </source>
</evidence>
<keyword evidence="6 8" id="KW-1133">Transmembrane helix</keyword>
<feature type="transmembrane region" description="Helical" evidence="8">
    <location>
        <begin position="786"/>
        <end position="806"/>
    </location>
</feature>
<evidence type="ECO:0000259" key="9">
    <source>
        <dbReference type="Pfam" id="PF00122"/>
    </source>
</evidence>
<dbReference type="EMBL" id="CP025257">
    <property type="protein sequence ID" value="AUF83255.1"/>
    <property type="molecule type" value="Genomic_DNA"/>
</dbReference>
<evidence type="ECO:0000256" key="8">
    <source>
        <dbReference type="SAM" id="Phobius"/>
    </source>
</evidence>
<dbReference type="InterPro" id="IPR008250">
    <property type="entry name" value="ATPase_P-typ_transduc_dom_A_sf"/>
</dbReference>
<evidence type="ECO:0000256" key="2">
    <source>
        <dbReference type="ARBA" id="ARBA00022692"/>
    </source>
</evidence>
<feature type="transmembrane region" description="Helical" evidence="8">
    <location>
        <begin position="99"/>
        <end position="117"/>
    </location>
</feature>
<dbReference type="OrthoDB" id="391538at2"/>
<dbReference type="InterPro" id="IPR059000">
    <property type="entry name" value="ATPase_P-type_domA"/>
</dbReference>
<dbReference type="InterPro" id="IPR006068">
    <property type="entry name" value="ATPase_P-typ_cation-transptr_C"/>
</dbReference>
<dbReference type="InterPro" id="IPR001757">
    <property type="entry name" value="P_typ_ATPase"/>
</dbReference>
<dbReference type="InterPro" id="IPR004014">
    <property type="entry name" value="ATPase_P-typ_cation-transptr_N"/>
</dbReference>
<proteinExistence type="predicted"/>
<feature type="transmembrane region" description="Helical" evidence="8">
    <location>
        <begin position="69"/>
        <end position="87"/>
    </location>
</feature>
<dbReference type="AlphaFoldDB" id="A0A2K9C8B8"/>
<feature type="domain" description="Cation-transporting P-type ATPase C-terminal" evidence="10">
    <location>
        <begin position="700"/>
        <end position="880"/>
    </location>
</feature>
<sequence>MKQYHYTESNKVIAVANTDIENLSLQLDTSIGIKENFRSQQKKKYGGNEIIVPKFHHVKKFFEALTEPFNLLLWLIAIGELLIYIFITDEGKHDLINLISSLIVFFMIFLAAVIDYIQEFKAYKTNIELNKIIENSFWVLNGSVTNFNDLSFLNIKNKLISCDQSQLLYGDVIVLHQGDIVPADARILWTNNFTVNQSSLTGEAEPVEKLISNSKERLIELDNILFAQTVIATGTCIAVIINVGEKNYASSILQMVNDDEPSEYEKGLTKITRILVASILVMVPIIMIAAGLRSGGTSQDWVSALIFALSIAVALTPEALPAIISSNLKLGSKKMAKEKVVIKKLSVVQNMGSVDILATDKTGTLTLDKVQLNSCQNFNNQEDPYLLRMLFLNASFQQNLSNKIDQAIIDLLASQMDLSNVELVEDQAFSHQTRISSVLVKENDHYLQISKGSVDEILNQSKFIRLGKKVVILSDELVDMVKQTIDTWTKQGFRSILISTAVTTTLKDTDLVLEGMALFEDVLKNDVVETLEIIKKYSIDLKILTGDAQDIALNIAHQINLKTSRTLSGEQLENYSSAELQEILKLCNVLAKLSPTDKTKIIETLKINNVIAFLGDGINDAGALRAADVGISVNNGTPLAKSAADVILLEKDLRVLENAFVQGREIFANAIKYIKITVASNFGMLLTLLISSLWLEFPSMSPIQLLLQNLIFDFANLIFVFDSVDNSSIRKPQKWNAKSIIPFGLWNGLVLTIISILNFLILGFVFGLLTNGVYAHETIDQQQFQTAFFLESILTHILIILVYRTEHISFIKARPTKTLVYGLLGFALIPFLFIGLDNHLNNLGFKIMSGTHQGVNLGWWYLVLVGLLVLAWVLAELFKKCYKKVFKSWL</sequence>
<dbReference type="SFLD" id="SFLDS00003">
    <property type="entry name" value="Haloacid_Dehalogenase"/>
    <property type="match status" value="1"/>
</dbReference>
<reference evidence="12 13" key="1">
    <citation type="submission" date="2017-12" db="EMBL/GenBank/DDBJ databases">
        <title>Mesoplasma syrphidae YJS, Complete Genome.</title>
        <authorList>
            <person name="Knight T.F."/>
            <person name="Citino T."/>
            <person name="Rubinstein R."/>
            <person name="Neuschaefer Z."/>
        </authorList>
    </citation>
    <scope>NUCLEOTIDE SEQUENCE [LARGE SCALE GENOMIC DNA]</scope>
    <source>
        <strain evidence="12 13">YJS</strain>
    </source>
</reference>
<dbReference type="NCBIfam" id="TIGR01494">
    <property type="entry name" value="ATPase_P-type"/>
    <property type="match status" value="2"/>
</dbReference>
<dbReference type="SFLD" id="SFLDF00027">
    <property type="entry name" value="p-type_atpase"/>
    <property type="match status" value="1"/>
</dbReference>
<keyword evidence="4" id="KW-0067">ATP-binding</keyword>
<evidence type="ECO:0000259" key="11">
    <source>
        <dbReference type="Pfam" id="PF00690"/>
    </source>
</evidence>
<feature type="transmembrane region" description="Helical" evidence="8">
    <location>
        <begin position="745"/>
        <end position="766"/>
    </location>
</feature>
<dbReference type="InterPro" id="IPR018303">
    <property type="entry name" value="ATPase_P-typ_P_site"/>
</dbReference>
<dbReference type="SFLD" id="SFLDG00002">
    <property type="entry name" value="C1.7:_P-type_atpase_like"/>
    <property type="match status" value="1"/>
</dbReference>
<feature type="transmembrane region" description="Helical" evidence="8">
    <location>
        <begin position="706"/>
        <end position="724"/>
    </location>
</feature>
<dbReference type="KEGG" id="msyr:CXP39_00320"/>
<dbReference type="Gene3D" id="3.40.50.1000">
    <property type="entry name" value="HAD superfamily/HAD-like"/>
    <property type="match status" value="1"/>
</dbReference>
<keyword evidence="13" id="KW-1185">Reference proteome</keyword>
<evidence type="ECO:0000256" key="7">
    <source>
        <dbReference type="ARBA" id="ARBA00023136"/>
    </source>
</evidence>
<dbReference type="Pfam" id="PF00122">
    <property type="entry name" value="E1-E2_ATPase"/>
    <property type="match status" value="1"/>
</dbReference>
<dbReference type="GO" id="GO:0016887">
    <property type="term" value="F:ATP hydrolysis activity"/>
    <property type="evidence" value="ECO:0007669"/>
    <property type="project" value="InterPro"/>
</dbReference>
<evidence type="ECO:0000256" key="4">
    <source>
        <dbReference type="ARBA" id="ARBA00022840"/>
    </source>
</evidence>
<evidence type="ECO:0000256" key="1">
    <source>
        <dbReference type="ARBA" id="ARBA00004141"/>
    </source>
</evidence>
<dbReference type="Pfam" id="PF00690">
    <property type="entry name" value="Cation_ATPase_N"/>
    <property type="match status" value="1"/>
</dbReference>
<keyword evidence="5" id="KW-1278">Translocase</keyword>
<feature type="domain" description="P-type ATPase A" evidence="9">
    <location>
        <begin position="158"/>
        <end position="256"/>
    </location>
</feature>
<evidence type="ECO:0000313" key="13">
    <source>
        <dbReference type="Proteomes" id="UP000233419"/>
    </source>
</evidence>
<keyword evidence="7 8" id="KW-0472">Membrane</keyword>
<dbReference type="PROSITE" id="PS00154">
    <property type="entry name" value="ATPASE_E1_E2"/>
    <property type="match status" value="1"/>
</dbReference>
<comment type="subcellular location">
    <subcellularLocation>
        <location evidence="1">Membrane</location>
        <topology evidence="1">Multi-pass membrane protein</topology>
    </subcellularLocation>
</comment>
<dbReference type="Gene3D" id="1.20.1110.10">
    <property type="entry name" value="Calcium-transporting ATPase, transmembrane domain"/>
    <property type="match status" value="1"/>
</dbReference>
<dbReference type="Pfam" id="PF00702">
    <property type="entry name" value="Hydrolase"/>
    <property type="match status" value="1"/>
</dbReference>
<dbReference type="SUPFAM" id="SSF81653">
    <property type="entry name" value="Calcium ATPase, transduction domain A"/>
    <property type="match status" value="1"/>
</dbReference>
<evidence type="ECO:0000256" key="5">
    <source>
        <dbReference type="ARBA" id="ARBA00022967"/>
    </source>
</evidence>
<dbReference type="Gene3D" id="3.40.1110.10">
    <property type="entry name" value="Calcium-transporting ATPase, cytoplasmic domain N"/>
    <property type="match status" value="1"/>
</dbReference>
<dbReference type="InterPro" id="IPR023298">
    <property type="entry name" value="ATPase_P-typ_TM_dom_sf"/>
</dbReference>
<dbReference type="InterPro" id="IPR036412">
    <property type="entry name" value="HAD-like_sf"/>
</dbReference>
<gene>
    <name evidence="12" type="ORF">CXP39_00320</name>
</gene>
<dbReference type="Gene3D" id="2.70.150.10">
    <property type="entry name" value="Calcium-transporting ATPase, cytoplasmic transduction domain A"/>
    <property type="match status" value="1"/>
</dbReference>
<feature type="transmembrane region" description="Helical" evidence="8">
    <location>
        <begin position="274"/>
        <end position="292"/>
    </location>
</feature>
<dbReference type="GO" id="GO:0016020">
    <property type="term" value="C:membrane"/>
    <property type="evidence" value="ECO:0007669"/>
    <property type="project" value="UniProtKB-SubCell"/>
</dbReference>
<dbReference type="RefSeq" id="WP_027048360.1">
    <property type="nucleotide sequence ID" value="NZ_CP025257.1"/>
</dbReference>
<keyword evidence="3" id="KW-0547">Nucleotide-binding</keyword>
<evidence type="ECO:0000256" key="6">
    <source>
        <dbReference type="ARBA" id="ARBA00022989"/>
    </source>
</evidence>
<protein>
    <submittedName>
        <fullName evidence="12">Magnesium transporter</fullName>
    </submittedName>
</protein>
<feature type="transmembrane region" description="Helical" evidence="8">
    <location>
        <begin position="818"/>
        <end position="836"/>
    </location>
</feature>
<feature type="transmembrane region" description="Helical" evidence="8">
    <location>
        <begin position="673"/>
        <end position="694"/>
    </location>
</feature>
<dbReference type="InterPro" id="IPR023214">
    <property type="entry name" value="HAD_sf"/>
</dbReference>
<dbReference type="SUPFAM" id="SSF81660">
    <property type="entry name" value="Metal cation-transporting ATPase, ATP-binding domain N"/>
    <property type="match status" value="1"/>
</dbReference>
<dbReference type="SUPFAM" id="SSF56784">
    <property type="entry name" value="HAD-like"/>
    <property type="match status" value="1"/>
</dbReference>
<dbReference type="SUPFAM" id="SSF81665">
    <property type="entry name" value="Calcium ATPase, transmembrane domain M"/>
    <property type="match status" value="1"/>
</dbReference>
<dbReference type="GO" id="GO:0005524">
    <property type="term" value="F:ATP binding"/>
    <property type="evidence" value="ECO:0007669"/>
    <property type="project" value="UniProtKB-KW"/>
</dbReference>
<evidence type="ECO:0000256" key="3">
    <source>
        <dbReference type="ARBA" id="ARBA00022741"/>
    </source>
</evidence>
<accession>A0A2K9C8B8</accession>
<feature type="domain" description="Cation-transporting P-type ATPase N-terminal" evidence="11">
    <location>
        <begin position="20"/>
        <end position="78"/>
    </location>
</feature>
<keyword evidence="2 8" id="KW-0812">Transmembrane</keyword>
<dbReference type="PRINTS" id="PR00119">
    <property type="entry name" value="CATATPASE"/>
</dbReference>
<dbReference type="InterPro" id="IPR044492">
    <property type="entry name" value="P_typ_ATPase_HD_dom"/>
</dbReference>
<feature type="transmembrane region" description="Helical" evidence="8">
    <location>
        <begin position="858"/>
        <end position="878"/>
    </location>
</feature>
<dbReference type="PANTHER" id="PTHR42861">
    <property type="entry name" value="CALCIUM-TRANSPORTING ATPASE"/>
    <property type="match status" value="1"/>
</dbReference>
<dbReference type="PRINTS" id="PR00120">
    <property type="entry name" value="HATPASE"/>
</dbReference>